<comment type="caution">
    <text evidence="3">The sequence shown here is derived from an EMBL/GenBank/DDBJ whole genome shotgun (WGS) entry which is preliminary data.</text>
</comment>
<evidence type="ECO:0000313" key="3">
    <source>
        <dbReference type="EMBL" id="KAK8129651.1"/>
    </source>
</evidence>
<protein>
    <submittedName>
        <fullName evidence="3">Uncharacterized protein</fullName>
    </submittedName>
</protein>
<reference evidence="3 4" key="1">
    <citation type="submission" date="2023-01" db="EMBL/GenBank/DDBJ databases">
        <title>Analysis of 21 Apiospora genomes using comparative genomics revels a genus with tremendous synthesis potential of carbohydrate active enzymes and secondary metabolites.</title>
        <authorList>
            <person name="Sorensen T."/>
        </authorList>
    </citation>
    <scope>NUCLEOTIDE SEQUENCE [LARGE SCALE GENOMIC DNA]</scope>
    <source>
        <strain evidence="3 4">CBS 117206</strain>
    </source>
</reference>
<gene>
    <name evidence="3" type="ORF">PG999_002031</name>
</gene>
<keyword evidence="4" id="KW-1185">Reference proteome</keyword>
<feature type="compositionally biased region" description="Polar residues" evidence="1">
    <location>
        <begin position="1"/>
        <end position="21"/>
    </location>
</feature>
<dbReference type="AlphaFoldDB" id="A0AAW0R781"/>
<dbReference type="EMBL" id="JAQQWP010000002">
    <property type="protein sequence ID" value="KAK8129651.1"/>
    <property type="molecule type" value="Genomic_DNA"/>
</dbReference>
<keyword evidence="2" id="KW-0812">Transmembrane</keyword>
<dbReference type="Proteomes" id="UP001392437">
    <property type="component" value="Unassembled WGS sequence"/>
</dbReference>
<evidence type="ECO:0000313" key="4">
    <source>
        <dbReference type="Proteomes" id="UP001392437"/>
    </source>
</evidence>
<keyword evidence="2" id="KW-0472">Membrane</keyword>
<feature type="region of interest" description="Disordered" evidence="1">
    <location>
        <begin position="1"/>
        <end position="24"/>
    </location>
</feature>
<keyword evidence="2" id="KW-1133">Transmembrane helix</keyword>
<proteinExistence type="predicted"/>
<evidence type="ECO:0000256" key="2">
    <source>
        <dbReference type="SAM" id="Phobius"/>
    </source>
</evidence>
<feature type="transmembrane region" description="Helical" evidence="2">
    <location>
        <begin position="179"/>
        <end position="199"/>
    </location>
</feature>
<feature type="transmembrane region" description="Helical" evidence="2">
    <location>
        <begin position="99"/>
        <end position="121"/>
    </location>
</feature>
<name>A0AAW0R781_9PEZI</name>
<feature type="transmembrane region" description="Helical" evidence="2">
    <location>
        <begin position="70"/>
        <end position="87"/>
    </location>
</feature>
<feature type="transmembrane region" description="Helical" evidence="2">
    <location>
        <begin position="142"/>
        <end position="159"/>
    </location>
</feature>
<sequence>MNSIFLNRSDVTPQHPGSVSDNMVPRNVTEEDQWQFLPDPNHPPMHTQLRSKLAAYWGDRLQTPRPQESRYCLILAAVIFALLGATWNSEIAAGSSGAVQFFATVGILCWKLACAFLEYVLLSEHYELRQAYGYPYRRHSPAHVGVLGASAALILRTMIFRTNVTMPMLLGEFEMWFWAVYWVEWWTGASLNEFGYLGIF</sequence>
<accession>A0AAW0R781</accession>
<evidence type="ECO:0000256" key="1">
    <source>
        <dbReference type="SAM" id="MobiDB-lite"/>
    </source>
</evidence>
<organism evidence="3 4">
    <name type="scientific">Apiospora kogelbergensis</name>
    <dbReference type="NCBI Taxonomy" id="1337665"/>
    <lineage>
        <taxon>Eukaryota</taxon>
        <taxon>Fungi</taxon>
        <taxon>Dikarya</taxon>
        <taxon>Ascomycota</taxon>
        <taxon>Pezizomycotina</taxon>
        <taxon>Sordariomycetes</taxon>
        <taxon>Xylariomycetidae</taxon>
        <taxon>Amphisphaeriales</taxon>
        <taxon>Apiosporaceae</taxon>
        <taxon>Apiospora</taxon>
    </lineage>
</organism>